<feature type="compositionally biased region" description="Basic and acidic residues" evidence="1">
    <location>
        <begin position="51"/>
        <end position="64"/>
    </location>
</feature>
<feature type="compositionally biased region" description="Basic and acidic residues" evidence="1">
    <location>
        <begin position="7"/>
        <end position="43"/>
    </location>
</feature>
<accession>L8JKU6</accession>
<protein>
    <submittedName>
        <fullName evidence="2">Uncharacterized protein</fullName>
    </submittedName>
</protein>
<name>L8JKU6_9BACT</name>
<dbReference type="RefSeq" id="WP_009582826.1">
    <property type="nucleotide sequence ID" value="NZ_AMZN01000091.1"/>
</dbReference>
<evidence type="ECO:0000256" key="1">
    <source>
        <dbReference type="SAM" id="MobiDB-lite"/>
    </source>
</evidence>
<evidence type="ECO:0000313" key="3">
    <source>
        <dbReference type="Proteomes" id="UP000011135"/>
    </source>
</evidence>
<feature type="region of interest" description="Disordered" evidence="1">
    <location>
        <begin position="1"/>
        <end position="90"/>
    </location>
</feature>
<comment type="caution">
    <text evidence="2">The sequence shown here is derived from an EMBL/GenBank/DDBJ whole genome shotgun (WGS) entry which is preliminary data.</text>
</comment>
<dbReference type="Proteomes" id="UP000011135">
    <property type="component" value="Unassembled WGS sequence"/>
</dbReference>
<dbReference type="EMBL" id="AMZN01000091">
    <property type="protein sequence ID" value="ELR68833.1"/>
    <property type="molecule type" value="Genomic_DNA"/>
</dbReference>
<reference evidence="2 3" key="1">
    <citation type="submission" date="2012-12" db="EMBL/GenBank/DDBJ databases">
        <title>Genome assembly of Fulvivirga imtechensis AK7.</title>
        <authorList>
            <person name="Nupur N."/>
            <person name="Khatri I."/>
            <person name="Kumar R."/>
            <person name="Subramanian S."/>
            <person name="Pinnaka A."/>
        </authorList>
    </citation>
    <scope>NUCLEOTIDE SEQUENCE [LARGE SCALE GENOMIC DNA]</scope>
    <source>
        <strain evidence="2 3">AK7</strain>
    </source>
</reference>
<gene>
    <name evidence="2" type="ORF">C900_05779</name>
</gene>
<proteinExistence type="predicted"/>
<keyword evidence="3" id="KW-1185">Reference proteome</keyword>
<dbReference type="AlphaFoldDB" id="L8JKU6"/>
<sequence length="139" mass="16158">MTDDEKQEYFELENKRQRNELDQADEQRLQDLEDKAYGKDRSRSNGVFEPNPKHGSENRGRANKEPSNPQEMLDNSYELPGNTTRRVAADPSTGEFAVFDEHRPGKFHGHVRGYEELNQSMRNVLLKNKVINRKGKILK</sequence>
<dbReference type="STRING" id="1237149.C900_05779"/>
<evidence type="ECO:0000313" key="2">
    <source>
        <dbReference type="EMBL" id="ELR68833.1"/>
    </source>
</evidence>
<dbReference type="OrthoDB" id="4504509at2"/>
<organism evidence="2 3">
    <name type="scientific">Fulvivirga imtechensis AK7</name>
    <dbReference type="NCBI Taxonomy" id="1237149"/>
    <lineage>
        <taxon>Bacteria</taxon>
        <taxon>Pseudomonadati</taxon>
        <taxon>Bacteroidota</taxon>
        <taxon>Cytophagia</taxon>
        <taxon>Cytophagales</taxon>
        <taxon>Fulvivirgaceae</taxon>
        <taxon>Fulvivirga</taxon>
    </lineage>
</organism>
<dbReference type="CDD" id="cd20695">
    <property type="entry name" value="CdiA-CT_5T87E_Ct"/>
    <property type="match status" value="1"/>
</dbReference>